<dbReference type="RefSeq" id="WP_047875232.1">
    <property type="nucleotide sequence ID" value="NZ_BMYC01000003.1"/>
</dbReference>
<dbReference type="InterPro" id="IPR003439">
    <property type="entry name" value="ABC_transporter-like_ATP-bd"/>
</dbReference>
<evidence type="ECO:0000313" key="6">
    <source>
        <dbReference type="EMBL" id="KLU99774.1"/>
    </source>
</evidence>
<comment type="similarity">
    <text evidence="1">Belongs to the ABC transporter superfamily.</text>
</comment>
<dbReference type="Proteomes" id="UP000036426">
    <property type="component" value="Unassembled WGS sequence"/>
</dbReference>
<dbReference type="InterPro" id="IPR017871">
    <property type="entry name" value="ABC_transporter-like_CS"/>
</dbReference>
<sequence>MITLSSLTKYYPSDLGNQYVFQDLNFTFPTGHNIALLGSNGAGKSTLFRILAGSEYPNKGKVLSDKAISWPVALATGIHPQMTGRENTRFIARVNGVADLDAFEEKVKAFAELGVKYDLPVKTYSSGMRARLTFGCCISIDFDVYLIDEATSVGDAKFRQKAKQALLNKSRNASLIMVSHDMKEIREFCDSAVILHQGELTFYEDLEQAITVYNGLGK</sequence>
<evidence type="ECO:0000256" key="2">
    <source>
        <dbReference type="ARBA" id="ARBA00022448"/>
    </source>
</evidence>
<evidence type="ECO:0000313" key="7">
    <source>
        <dbReference type="Proteomes" id="UP000036426"/>
    </source>
</evidence>
<dbReference type="GO" id="GO:0016020">
    <property type="term" value="C:membrane"/>
    <property type="evidence" value="ECO:0007669"/>
    <property type="project" value="InterPro"/>
</dbReference>
<dbReference type="PROSITE" id="PS50893">
    <property type="entry name" value="ABC_TRANSPORTER_2"/>
    <property type="match status" value="1"/>
</dbReference>
<comment type="caution">
    <text evidence="6">The sequence shown here is derived from an EMBL/GenBank/DDBJ whole genome shotgun (WGS) entry which is preliminary data.</text>
</comment>
<keyword evidence="2" id="KW-0813">Transport</keyword>
<protein>
    <submittedName>
        <fullName evidence="6">Sugar ABC transporter ATPase</fullName>
    </submittedName>
</protein>
<dbReference type="EMBL" id="LDOV01000027">
    <property type="protein sequence ID" value="KLU99774.1"/>
    <property type="molecule type" value="Genomic_DNA"/>
</dbReference>
<evidence type="ECO:0000256" key="3">
    <source>
        <dbReference type="ARBA" id="ARBA00022741"/>
    </source>
</evidence>
<dbReference type="CDD" id="cd03220">
    <property type="entry name" value="ABC_KpsT_Wzt"/>
    <property type="match status" value="1"/>
</dbReference>
<dbReference type="Gene3D" id="3.40.50.300">
    <property type="entry name" value="P-loop containing nucleotide triphosphate hydrolases"/>
    <property type="match status" value="1"/>
</dbReference>
<dbReference type="Pfam" id="PF00005">
    <property type="entry name" value="ABC_tran"/>
    <property type="match status" value="1"/>
</dbReference>
<dbReference type="SUPFAM" id="SSF52540">
    <property type="entry name" value="P-loop containing nucleoside triphosphate hydrolases"/>
    <property type="match status" value="1"/>
</dbReference>
<organism evidence="6 7">
    <name type="scientific">Photobacterium aphoticum</name>
    <dbReference type="NCBI Taxonomy" id="754436"/>
    <lineage>
        <taxon>Bacteria</taxon>
        <taxon>Pseudomonadati</taxon>
        <taxon>Pseudomonadota</taxon>
        <taxon>Gammaproteobacteria</taxon>
        <taxon>Vibrionales</taxon>
        <taxon>Vibrionaceae</taxon>
        <taxon>Photobacterium</taxon>
    </lineage>
</organism>
<evidence type="ECO:0000256" key="1">
    <source>
        <dbReference type="ARBA" id="ARBA00005417"/>
    </source>
</evidence>
<dbReference type="OrthoDB" id="9778870at2"/>
<dbReference type="SMART" id="SM00382">
    <property type="entry name" value="AAA"/>
    <property type="match status" value="1"/>
</dbReference>
<dbReference type="GO" id="GO:0016887">
    <property type="term" value="F:ATP hydrolysis activity"/>
    <property type="evidence" value="ECO:0007669"/>
    <property type="project" value="InterPro"/>
</dbReference>
<dbReference type="InterPro" id="IPR003593">
    <property type="entry name" value="AAA+_ATPase"/>
</dbReference>
<keyword evidence="3" id="KW-0547">Nucleotide-binding</keyword>
<keyword evidence="7" id="KW-1185">Reference proteome</keyword>
<reference evidence="6 7" key="1">
    <citation type="submission" date="2015-05" db="EMBL/GenBank/DDBJ databases">
        <title>Photobacterium galathea sp. nov.</title>
        <authorList>
            <person name="Machado H."/>
            <person name="Gram L."/>
        </authorList>
    </citation>
    <scope>NUCLEOTIDE SEQUENCE [LARGE SCALE GENOMIC DNA]</scope>
    <source>
        <strain evidence="6 7">DSM 25995</strain>
    </source>
</reference>
<keyword evidence="4" id="KW-0067">ATP-binding</keyword>
<proteinExistence type="inferred from homology"/>
<dbReference type="InterPro" id="IPR015860">
    <property type="entry name" value="ABC_transpr_TagH-like"/>
</dbReference>
<gene>
    <name evidence="6" type="ORF">ABT58_14940</name>
</gene>
<dbReference type="AlphaFoldDB" id="A0A0J1GJC4"/>
<dbReference type="GO" id="GO:0140359">
    <property type="term" value="F:ABC-type transporter activity"/>
    <property type="evidence" value="ECO:0007669"/>
    <property type="project" value="InterPro"/>
</dbReference>
<feature type="domain" description="ABC transporter" evidence="5">
    <location>
        <begin position="2"/>
        <end position="216"/>
    </location>
</feature>
<dbReference type="PROSITE" id="PS00211">
    <property type="entry name" value="ABC_TRANSPORTER_1"/>
    <property type="match status" value="1"/>
</dbReference>
<dbReference type="InterPro" id="IPR050683">
    <property type="entry name" value="Bact_Polysacc_Export_ATP-bd"/>
</dbReference>
<dbReference type="PANTHER" id="PTHR46743">
    <property type="entry name" value="TEICHOIC ACIDS EXPORT ATP-BINDING PROTEIN TAGH"/>
    <property type="match status" value="1"/>
</dbReference>
<evidence type="ECO:0000256" key="4">
    <source>
        <dbReference type="ARBA" id="ARBA00022840"/>
    </source>
</evidence>
<evidence type="ECO:0000259" key="5">
    <source>
        <dbReference type="PROSITE" id="PS50893"/>
    </source>
</evidence>
<dbReference type="GO" id="GO:0005524">
    <property type="term" value="F:ATP binding"/>
    <property type="evidence" value="ECO:0007669"/>
    <property type="project" value="UniProtKB-KW"/>
</dbReference>
<name>A0A0J1GJC4_9GAMM</name>
<dbReference type="InterPro" id="IPR027417">
    <property type="entry name" value="P-loop_NTPase"/>
</dbReference>
<accession>A0A0J1GJC4</accession>
<dbReference type="PATRIC" id="fig|754436.4.peg.3166"/>
<dbReference type="PANTHER" id="PTHR46743:SF2">
    <property type="entry name" value="TEICHOIC ACIDS EXPORT ATP-BINDING PROTEIN TAGH"/>
    <property type="match status" value="1"/>
</dbReference>